<dbReference type="Proteomes" id="UP000789920">
    <property type="component" value="Unassembled WGS sequence"/>
</dbReference>
<reference evidence="1" key="1">
    <citation type="submission" date="2021-06" db="EMBL/GenBank/DDBJ databases">
        <authorList>
            <person name="Kallberg Y."/>
            <person name="Tangrot J."/>
            <person name="Rosling A."/>
        </authorList>
    </citation>
    <scope>NUCLEOTIDE SEQUENCE</scope>
    <source>
        <strain evidence="1">MA461A</strain>
    </source>
</reference>
<name>A0ACA9LKN6_9GLOM</name>
<feature type="non-terminal residue" evidence="1">
    <location>
        <position position="78"/>
    </location>
</feature>
<sequence length="78" mass="9514">MSIIRKRKKELRLLFVDDIEQRNVWTKCELFKQHNQYKYNKWYRAEDLINKGADEDSWKVAAKIANIDELDPIIELFK</sequence>
<evidence type="ECO:0000313" key="1">
    <source>
        <dbReference type="EMBL" id="CAG8535272.1"/>
    </source>
</evidence>
<gene>
    <name evidence="1" type="ORF">RPERSI_LOCUS3315</name>
</gene>
<comment type="caution">
    <text evidence="1">The sequence shown here is derived from an EMBL/GenBank/DDBJ whole genome shotgun (WGS) entry which is preliminary data.</text>
</comment>
<keyword evidence="2" id="KW-1185">Reference proteome</keyword>
<proteinExistence type="predicted"/>
<organism evidence="1 2">
    <name type="scientific">Racocetra persica</name>
    <dbReference type="NCBI Taxonomy" id="160502"/>
    <lineage>
        <taxon>Eukaryota</taxon>
        <taxon>Fungi</taxon>
        <taxon>Fungi incertae sedis</taxon>
        <taxon>Mucoromycota</taxon>
        <taxon>Glomeromycotina</taxon>
        <taxon>Glomeromycetes</taxon>
        <taxon>Diversisporales</taxon>
        <taxon>Gigasporaceae</taxon>
        <taxon>Racocetra</taxon>
    </lineage>
</organism>
<protein>
    <submittedName>
        <fullName evidence="1">964_t:CDS:1</fullName>
    </submittedName>
</protein>
<evidence type="ECO:0000313" key="2">
    <source>
        <dbReference type="Proteomes" id="UP000789920"/>
    </source>
</evidence>
<dbReference type="EMBL" id="CAJVQC010004023">
    <property type="protein sequence ID" value="CAG8535272.1"/>
    <property type="molecule type" value="Genomic_DNA"/>
</dbReference>
<accession>A0ACA9LKN6</accession>